<keyword evidence="3 7" id="KW-0227">DNA damage</keyword>
<evidence type="ECO:0000256" key="5">
    <source>
        <dbReference type="ARBA" id="ARBA00023204"/>
    </source>
</evidence>
<proteinExistence type="inferred from homology"/>
<reference evidence="9" key="1">
    <citation type="journal article" date="2014" name="Int. J. Syst. Evol. Microbiol.">
        <title>Complete genome sequence of Corynebacterium casei LMG S-19264T (=DSM 44701T), isolated from a smear-ripened cheese.</title>
        <authorList>
            <consortium name="US DOE Joint Genome Institute (JGI-PGF)"/>
            <person name="Walter F."/>
            <person name="Albersmeier A."/>
            <person name="Kalinowski J."/>
            <person name="Ruckert C."/>
        </authorList>
    </citation>
    <scope>NUCLEOTIDE SEQUENCE</scope>
    <source>
        <strain evidence="9">CGMCC 1.12214</strain>
    </source>
</reference>
<comment type="similarity">
    <text evidence="1 7">Belongs to the RecO family.</text>
</comment>
<comment type="caution">
    <text evidence="9">The sequence shown here is derived from an EMBL/GenBank/DDBJ whole genome shotgun (WGS) entry which is preliminary data.</text>
</comment>
<dbReference type="AlphaFoldDB" id="A0A917I6M4"/>
<dbReference type="Gene3D" id="2.40.50.140">
    <property type="entry name" value="Nucleic acid-binding proteins"/>
    <property type="match status" value="1"/>
</dbReference>
<dbReference type="GO" id="GO:0043590">
    <property type="term" value="C:bacterial nucleoid"/>
    <property type="evidence" value="ECO:0007669"/>
    <property type="project" value="TreeGrafter"/>
</dbReference>
<feature type="domain" description="DNA replication/recombination mediator RecO N-terminal" evidence="8">
    <location>
        <begin position="1"/>
        <end position="71"/>
    </location>
</feature>
<evidence type="ECO:0000256" key="7">
    <source>
        <dbReference type="HAMAP-Rule" id="MF_00201"/>
    </source>
</evidence>
<evidence type="ECO:0000256" key="3">
    <source>
        <dbReference type="ARBA" id="ARBA00022763"/>
    </source>
</evidence>
<dbReference type="InterPro" id="IPR012340">
    <property type="entry name" value="NA-bd_OB-fold"/>
</dbReference>
<evidence type="ECO:0000256" key="1">
    <source>
        <dbReference type="ARBA" id="ARBA00007452"/>
    </source>
</evidence>
<dbReference type="Proteomes" id="UP000603912">
    <property type="component" value="Unassembled WGS sequence"/>
</dbReference>
<reference evidence="9" key="2">
    <citation type="submission" date="2020-09" db="EMBL/GenBank/DDBJ databases">
        <authorList>
            <person name="Sun Q."/>
            <person name="Zhou Y."/>
        </authorList>
    </citation>
    <scope>NUCLEOTIDE SEQUENCE</scope>
    <source>
        <strain evidence="9">CGMCC 1.12214</strain>
    </source>
</reference>
<keyword evidence="10" id="KW-1185">Reference proteome</keyword>
<dbReference type="NCBIfam" id="TIGR00613">
    <property type="entry name" value="reco"/>
    <property type="match status" value="1"/>
</dbReference>
<organism evidence="9 10">
    <name type="scientific">Alsobacter metallidurans</name>
    <dbReference type="NCBI Taxonomy" id="340221"/>
    <lineage>
        <taxon>Bacteria</taxon>
        <taxon>Pseudomonadati</taxon>
        <taxon>Pseudomonadota</taxon>
        <taxon>Alphaproteobacteria</taxon>
        <taxon>Hyphomicrobiales</taxon>
        <taxon>Alsobacteraceae</taxon>
        <taxon>Alsobacter</taxon>
    </lineage>
</organism>
<dbReference type="PANTHER" id="PTHR33991:SF1">
    <property type="entry name" value="DNA REPAIR PROTEIN RECO"/>
    <property type="match status" value="1"/>
</dbReference>
<evidence type="ECO:0000256" key="6">
    <source>
        <dbReference type="ARBA" id="ARBA00033409"/>
    </source>
</evidence>
<dbReference type="InterPro" id="IPR037278">
    <property type="entry name" value="ARFGAP/RecO"/>
</dbReference>
<dbReference type="EMBL" id="BMES01000001">
    <property type="protein sequence ID" value="GGH16763.1"/>
    <property type="molecule type" value="Genomic_DNA"/>
</dbReference>
<name>A0A917I6M4_9HYPH</name>
<keyword evidence="4 7" id="KW-0233">DNA recombination</keyword>
<evidence type="ECO:0000313" key="10">
    <source>
        <dbReference type="Proteomes" id="UP000603912"/>
    </source>
</evidence>
<gene>
    <name evidence="7 9" type="primary">recO</name>
    <name evidence="9" type="ORF">GCM10007036_17700</name>
</gene>
<accession>A0A917I6M4</accession>
<keyword evidence="5 7" id="KW-0234">DNA repair</keyword>
<protein>
    <recommendedName>
        <fullName evidence="2 7">DNA repair protein RecO</fullName>
    </recommendedName>
    <alternativeName>
        <fullName evidence="6 7">Recombination protein O</fullName>
    </alternativeName>
</protein>
<dbReference type="InterPro" id="IPR042242">
    <property type="entry name" value="RecO_C"/>
</dbReference>
<dbReference type="Gene3D" id="1.20.1440.120">
    <property type="entry name" value="Recombination protein O, C-terminal domain"/>
    <property type="match status" value="1"/>
</dbReference>
<evidence type="ECO:0000313" key="9">
    <source>
        <dbReference type="EMBL" id="GGH16763.1"/>
    </source>
</evidence>
<comment type="function">
    <text evidence="7">Involved in DNA repair and RecF pathway recombination.</text>
</comment>
<evidence type="ECO:0000256" key="4">
    <source>
        <dbReference type="ARBA" id="ARBA00023172"/>
    </source>
</evidence>
<dbReference type="SUPFAM" id="SSF50249">
    <property type="entry name" value="Nucleic acid-binding proteins"/>
    <property type="match status" value="1"/>
</dbReference>
<evidence type="ECO:0000256" key="2">
    <source>
        <dbReference type="ARBA" id="ARBA00021310"/>
    </source>
</evidence>
<dbReference type="InterPro" id="IPR003717">
    <property type="entry name" value="RecO"/>
</dbReference>
<dbReference type="GO" id="GO:0006310">
    <property type="term" value="P:DNA recombination"/>
    <property type="evidence" value="ECO:0007669"/>
    <property type="project" value="UniProtKB-UniRule"/>
</dbReference>
<dbReference type="RefSeq" id="WP_188517265.1">
    <property type="nucleotide sequence ID" value="NZ_BMES01000001.1"/>
</dbReference>
<dbReference type="InterPro" id="IPR022572">
    <property type="entry name" value="DNA_rep/recomb_RecO_N"/>
</dbReference>
<evidence type="ECO:0000259" key="8">
    <source>
        <dbReference type="Pfam" id="PF11967"/>
    </source>
</evidence>
<dbReference type="PANTHER" id="PTHR33991">
    <property type="entry name" value="DNA REPAIR PROTEIN RECO"/>
    <property type="match status" value="1"/>
</dbReference>
<dbReference type="SUPFAM" id="SSF57863">
    <property type="entry name" value="ArfGap/RecO-like zinc finger"/>
    <property type="match status" value="1"/>
</dbReference>
<sequence>MEWRDEGIVIGVRRHGEGSVLLELMTREHGRHIGLVRGGRSARMQPVLQAGNSVSVAWRARLDEHLGSFQVEPTVQRAARLMDSPAALYGLGVLGGLVRLLPERDPHPALHETLELVLGALDDPALAGPLVVRFELAILSELGFGLDLAECAATGSRDNLVFVSPKTGRAVSAAAGEPWRDKLLALPPFLHEGQGRALPSPAQLAAAFALTGHFLNRHVYEPRGTTAPDVRAAFIAAVLSAQSRDAS</sequence>
<dbReference type="Pfam" id="PF02565">
    <property type="entry name" value="RecO_C"/>
    <property type="match status" value="1"/>
</dbReference>
<dbReference type="Pfam" id="PF11967">
    <property type="entry name" value="RecO_N"/>
    <property type="match status" value="1"/>
</dbReference>
<dbReference type="GO" id="GO:0006302">
    <property type="term" value="P:double-strand break repair"/>
    <property type="evidence" value="ECO:0007669"/>
    <property type="project" value="TreeGrafter"/>
</dbReference>
<dbReference type="HAMAP" id="MF_00201">
    <property type="entry name" value="RecO"/>
    <property type="match status" value="1"/>
</dbReference>